<dbReference type="SUPFAM" id="SSF56399">
    <property type="entry name" value="ADP-ribosylation"/>
    <property type="match status" value="4"/>
</dbReference>
<feature type="compositionally biased region" description="Basic and acidic residues" evidence="1">
    <location>
        <begin position="980"/>
        <end position="990"/>
    </location>
</feature>
<feature type="domain" description="Pierisin-like" evidence="2">
    <location>
        <begin position="577"/>
        <end position="706"/>
    </location>
</feature>
<dbReference type="Proteomes" id="UP001152562">
    <property type="component" value="Unassembled WGS sequence"/>
</dbReference>
<feature type="compositionally biased region" description="Polar residues" evidence="1">
    <location>
        <begin position="248"/>
        <end position="259"/>
    </location>
</feature>
<feature type="domain" description="Pierisin-like" evidence="2">
    <location>
        <begin position="330"/>
        <end position="460"/>
    </location>
</feature>
<evidence type="ECO:0000313" key="3">
    <source>
        <dbReference type="EMBL" id="CAH4022817.1"/>
    </source>
</evidence>
<protein>
    <recommendedName>
        <fullName evidence="2">Pierisin-like domain-containing protein</fullName>
    </recommendedName>
</protein>
<evidence type="ECO:0000313" key="4">
    <source>
        <dbReference type="Proteomes" id="UP001152562"/>
    </source>
</evidence>
<dbReference type="Pfam" id="PF22596">
    <property type="entry name" value="Scabin-like"/>
    <property type="match status" value="4"/>
</dbReference>
<feature type="region of interest" description="Disordered" evidence="1">
    <location>
        <begin position="971"/>
        <end position="997"/>
    </location>
</feature>
<name>A0A9P0X8B0_PIEBR</name>
<feature type="region of interest" description="Disordered" evidence="1">
    <location>
        <begin position="248"/>
        <end position="268"/>
    </location>
</feature>
<accession>A0A9P0X8B0</accession>
<keyword evidence="4" id="KW-1185">Reference proteome</keyword>
<feature type="compositionally biased region" description="Basic and acidic residues" evidence="1">
    <location>
        <begin position="483"/>
        <end position="512"/>
    </location>
</feature>
<reference evidence="3" key="1">
    <citation type="submission" date="2022-05" db="EMBL/GenBank/DDBJ databases">
        <authorList>
            <person name="Okamura Y."/>
        </authorList>
    </citation>
    <scope>NUCLEOTIDE SEQUENCE</scope>
</reference>
<proteinExistence type="predicted"/>
<evidence type="ECO:0000259" key="2">
    <source>
        <dbReference type="Pfam" id="PF22596"/>
    </source>
</evidence>
<feature type="region of interest" description="Disordered" evidence="1">
    <location>
        <begin position="482"/>
        <end position="516"/>
    </location>
</feature>
<dbReference type="InterPro" id="IPR054695">
    <property type="entry name" value="Pierisin-like_dom"/>
</dbReference>
<dbReference type="EMBL" id="CALOZG010000004">
    <property type="protein sequence ID" value="CAH4022817.1"/>
    <property type="molecule type" value="Genomic_DNA"/>
</dbReference>
<feature type="region of interest" description="Disordered" evidence="1">
    <location>
        <begin position="725"/>
        <end position="755"/>
    </location>
</feature>
<evidence type="ECO:0000256" key="1">
    <source>
        <dbReference type="SAM" id="MobiDB-lite"/>
    </source>
</evidence>
<feature type="domain" description="Pierisin-like" evidence="2">
    <location>
        <begin position="825"/>
        <end position="954"/>
    </location>
</feature>
<sequence>MSNHPHTNGIQAAVVEWIRALDLEIISQLLARAWPMALLDTSVVRWRPTVLTDTDNVVRLDRRQRLVRWDRRPPNEIFLEGFVPIVIKEEPNWEETDLYSFAKNCHPSIFVSTTKTQRNKKKYVWTPRSANRGIVYQYEIYAPGGVDVNDSFSDASPWPNQMEVAFPGGIQNIYIRSARELHNGRVQRIWINPNFLDPGDLEPIVSSSRTLQVLWRINHPDGGNKDGRSERSTSSYDDLMYGGTGNVQEDTFGDESNNPKPIADDRPPYMTNGIQAAVVEWIRALDLEIISLLLSRAWPVALLGIRQLQWRPIEVTDTDDVVRLDRRQRLIRWDRRPPNEIFLEGFVPIVIRENPNWEETDLYGFVKNNHPSIFVSTTKTQRQKQKKYVWTPRSASRGIVYQYEIYAPGGVDVNATFSNQSPWQNQMEVTFPGGIQNIYIRSARELHNGRIQRIWLNPNFLDPGDLEPIASSSRTPQVVWRINHPDGGHRDGRSERSAGSHDDLMYGGEDRGPPNPITNGIQAAVIEWIRSLDLELISLLVSRSWPMSILDISEPRWRPTEVTDTDNVVRMDRRQRLLRWDRRPPNEIFLEGFLPIVTREDPDWEETDLYGFAKNNHPSVFVSTTKTQRDKKKYVWTPRSANRGIVYQYEIYAPGGVDVNESLLHESPWPNQMEVAFPGGIQNIYIRSARELHNGRIQRIWINPNFLDPLELENIASSSRTPNVIWRRDHPDGGHRDSDGRWKRSASSDDDLMYGGADRGPPNLITNGIQAAVIEWIRSLDLELISLLLSRNWPMSILDISEPRWRPTEITDTDNVVRMDRRQRLLRWDRRPPNEIFLEGFVPIVTRENPDWEETDLYGFAKNNHPSIFVSTTKTQRNKKKYVWTPRTANRGIVYQYEIYAPGGVDVNDSLLQESPWPNQMEVAFPGGIQNIYIRSARELHNGRIQRIWINPNFLDPNDLEPIASSSRTPNVIWSMNHPDGGHKDSDARSKRSASSDDDMMYGGAVMYALISHLTAAFPDLV</sequence>
<gene>
    <name evidence="3" type="ORF">PIBRA_LOCUS4050</name>
</gene>
<feature type="compositionally biased region" description="Basic and acidic residues" evidence="1">
    <location>
        <begin position="726"/>
        <end position="742"/>
    </location>
</feature>
<feature type="domain" description="Pierisin-like" evidence="2">
    <location>
        <begin position="66"/>
        <end position="195"/>
    </location>
</feature>
<organism evidence="3 4">
    <name type="scientific">Pieris brassicae</name>
    <name type="common">White butterfly</name>
    <name type="synonym">Large white butterfly</name>
    <dbReference type="NCBI Taxonomy" id="7116"/>
    <lineage>
        <taxon>Eukaryota</taxon>
        <taxon>Metazoa</taxon>
        <taxon>Ecdysozoa</taxon>
        <taxon>Arthropoda</taxon>
        <taxon>Hexapoda</taxon>
        <taxon>Insecta</taxon>
        <taxon>Pterygota</taxon>
        <taxon>Neoptera</taxon>
        <taxon>Endopterygota</taxon>
        <taxon>Lepidoptera</taxon>
        <taxon>Glossata</taxon>
        <taxon>Ditrysia</taxon>
        <taxon>Papilionoidea</taxon>
        <taxon>Pieridae</taxon>
        <taxon>Pierinae</taxon>
        <taxon>Pieris</taxon>
    </lineage>
</organism>
<comment type="caution">
    <text evidence="3">The sequence shown here is derived from an EMBL/GenBank/DDBJ whole genome shotgun (WGS) entry which is preliminary data.</text>
</comment>
<dbReference type="Gene3D" id="3.90.210.10">
    <property type="entry name" value="Heat-Labile Enterotoxin, subunit A"/>
    <property type="match status" value="4"/>
</dbReference>
<dbReference type="AlphaFoldDB" id="A0A9P0X8B0"/>